<dbReference type="InterPro" id="IPR007111">
    <property type="entry name" value="NACHT_NTPase"/>
</dbReference>
<dbReference type="GeneID" id="80348488"/>
<gene>
    <name evidence="3" type="ORF">NWFMUON74_39960</name>
</gene>
<dbReference type="Proteomes" id="UP000516173">
    <property type="component" value="Chromosome"/>
</dbReference>
<dbReference type="SUPFAM" id="SSF52540">
    <property type="entry name" value="P-loop containing nucleoside triphosphate hydrolases"/>
    <property type="match status" value="1"/>
</dbReference>
<reference evidence="3 4" key="1">
    <citation type="submission" date="2020-08" db="EMBL/GenBank/DDBJ databases">
        <title>Genome Sequencing of Nocardia wallacei strain FMUON74 and assembly.</title>
        <authorList>
            <person name="Toyokawa M."/>
            <person name="Uesaka K."/>
        </authorList>
    </citation>
    <scope>NUCLEOTIDE SEQUENCE [LARGE SCALE GENOMIC DNA]</scope>
    <source>
        <strain evidence="3 4">FMUON74</strain>
    </source>
</reference>
<dbReference type="InterPro" id="IPR027417">
    <property type="entry name" value="P-loop_NTPase"/>
</dbReference>
<evidence type="ECO:0000259" key="2">
    <source>
        <dbReference type="PROSITE" id="PS50837"/>
    </source>
</evidence>
<dbReference type="AlphaFoldDB" id="A0A7G1KSQ6"/>
<organism evidence="3 4">
    <name type="scientific">Nocardia wallacei</name>
    <dbReference type="NCBI Taxonomy" id="480035"/>
    <lineage>
        <taxon>Bacteria</taxon>
        <taxon>Bacillati</taxon>
        <taxon>Actinomycetota</taxon>
        <taxon>Actinomycetes</taxon>
        <taxon>Mycobacteriales</taxon>
        <taxon>Nocardiaceae</taxon>
        <taxon>Nocardia</taxon>
    </lineage>
</organism>
<dbReference type="InterPro" id="IPR016187">
    <property type="entry name" value="CTDL_fold"/>
</dbReference>
<feature type="transmembrane region" description="Helical" evidence="1">
    <location>
        <begin position="43"/>
        <end position="65"/>
    </location>
</feature>
<keyword evidence="1" id="KW-1133">Transmembrane helix</keyword>
<keyword evidence="4" id="KW-1185">Reference proteome</keyword>
<sequence length="998" mass="110519">MSNENRTGPAFPWAALGWAAAAVGLPVAVAAAAKEFAVEHPPVALLLLAAYWFVLAAARFTGGVASDVADRWRPRLVERVDGVLIARLSRYGHGYRRWLLNHLRKIDLQGLVTTPNSVPAFDQIYIDVSLVNRPRHQVSTDPLSDRVPAANAERLSISTLLKSPDARVLAVLGAPGSGKTTLLRQAARQACRRRFGRRRVPILLSLREHATAIAEDPALRLPARAVPTGLDRPPPAGWFESRLRRGRCVVLLDGLDEVGQPALRETLVKWVDEQIGAYPKNHYVLTSRRHGYPAAAINSADVLQVRQLSAEQIAQFIDNWYATVEPDRAHATQQARHLREQIKTHTTLDAMSVNPLLLTMIVNVHRERGVLPRNRVELYREICEVLLWRRRAVKGLTSAVQGTDKLAVLQILALTMMAERVRDVSTSRAVAIIRPAVQRLDGVIDPLAMLTELRNDGILVEPETGAIGFCHKTFQEYLASVEIQARNQVDLLVANIDDDWWRETTILYTAQYDADIIIHACLASQTPAALELAFDCTEQGTRMAPSLRAQMSDLLGEVGNACTTPVRRHLLTRVVLRRFLRHTVEVGTEHRGTHPVPAGLYRLFMADEADQGRDRTPDTPLPPLDTAPVTGVRYDDATAFVAWVNHYEPAASYRLPHVSEAADLAAHGSLADSPPPMWLSPTHPPAGGPGRPPHIRWTPTGTDHPYRISADIVGHYLSRDIYLATALILDPYDPSAEPLRGRRAAASLYTATYYQDLHTDQGRLHNAMFVGPLDPALARALVLAYAHDLGRALARLHDSLGRRRPTRLTDALHDLTDHMGIRIEPDLTADTLDLTSAAEIGDWFADFHPHPGHHLRDLLILAGQRDKPLTHATTSLRRLAGQPNPPLHQRTVTALTQTPGDMTRDLTFTHAPLPWIRDLGDQLAAFVTAALERRTDMPPAVATLFRLTALSLALESDHHHGPRHIRTACQTIVNATTILERRLHGPIPPNEIIVLTRE</sequence>
<evidence type="ECO:0000313" key="4">
    <source>
        <dbReference type="Proteomes" id="UP000516173"/>
    </source>
</evidence>
<dbReference type="KEGG" id="nwl:NWFMUON74_39960"/>
<proteinExistence type="predicted"/>
<dbReference type="EMBL" id="AP023396">
    <property type="protein sequence ID" value="BCK56224.1"/>
    <property type="molecule type" value="Genomic_DNA"/>
</dbReference>
<keyword evidence="1" id="KW-0812">Transmembrane</keyword>
<dbReference type="PROSITE" id="PS50837">
    <property type="entry name" value="NACHT"/>
    <property type="match status" value="1"/>
</dbReference>
<dbReference type="RefSeq" id="WP_187683339.1">
    <property type="nucleotide sequence ID" value="NZ_AP023396.1"/>
</dbReference>
<feature type="domain" description="NACHT" evidence="2">
    <location>
        <begin position="167"/>
        <end position="288"/>
    </location>
</feature>
<dbReference type="PANTHER" id="PTHR46844:SF1">
    <property type="entry name" value="SLR5058 PROTEIN"/>
    <property type="match status" value="1"/>
</dbReference>
<dbReference type="Gene3D" id="3.40.50.300">
    <property type="entry name" value="P-loop containing nucleotide triphosphate hydrolases"/>
    <property type="match status" value="1"/>
</dbReference>
<evidence type="ECO:0000313" key="3">
    <source>
        <dbReference type="EMBL" id="BCK56224.1"/>
    </source>
</evidence>
<dbReference type="PANTHER" id="PTHR46844">
    <property type="entry name" value="SLR5058 PROTEIN"/>
    <property type="match status" value="1"/>
</dbReference>
<keyword evidence="1" id="KW-0472">Membrane</keyword>
<accession>A0A7G1KSQ6</accession>
<dbReference type="SUPFAM" id="SSF56436">
    <property type="entry name" value="C-type lectin-like"/>
    <property type="match status" value="1"/>
</dbReference>
<evidence type="ECO:0000256" key="1">
    <source>
        <dbReference type="SAM" id="Phobius"/>
    </source>
</evidence>
<dbReference type="Pfam" id="PF05729">
    <property type="entry name" value="NACHT"/>
    <property type="match status" value="1"/>
</dbReference>
<protein>
    <recommendedName>
        <fullName evidence="2">NACHT domain-containing protein</fullName>
    </recommendedName>
</protein>
<name>A0A7G1KSQ6_9NOCA</name>